<feature type="transmembrane region" description="Helical" evidence="1">
    <location>
        <begin position="21"/>
        <end position="39"/>
    </location>
</feature>
<comment type="caution">
    <text evidence="2">The sequence shown here is derived from an EMBL/GenBank/DDBJ whole genome shotgun (WGS) entry which is preliminary data.</text>
</comment>
<dbReference type="Pfam" id="PF03729">
    <property type="entry name" value="DUF308"/>
    <property type="match status" value="1"/>
</dbReference>
<name>A0AAE4AUN0_9HYPH</name>
<gene>
    <name evidence="2" type="ORF">J2S73_003806</name>
</gene>
<organism evidence="2 3">
    <name type="scientific">Amorphus orientalis</name>
    <dbReference type="NCBI Taxonomy" id="649198"/>
    <lineage>
        <taxon>Bacteria</taxon>
        <taxon>Pseudomonadati</taxon>
        <taxon>Pseudomonadota</taxon>
        <taxon>Alphaproteobacteria</taxon>
        <taxon>Hyphomicrobiales</taxon>
        <taxon>Amorphaceae</taxon>
        <taxon>Amorphus</taxon>
    </lineage>
</organism>
<dbReference type="PANTHER" id="PTHR34989">
    <property type="entry name" value="PROTEIN HDED"/>
    <property type="match status" value="1"/>
</dbReference>
<keyword evidence="1" id="KW-0472">Membrane</keyword>
<reference evidence="2" key="1">
    <citation type="submission" date="2023-07" db="EMBL/GenBank/DDBJ databases">
        <title>Genomic Encyclopedia of Type Strains, Phase IV (KMG-IV): sequencing the most valuable type-strain genomes for metagenomic binning, comparative biology and taxonomic classification.</title>
        <authorList>
            <person name="Goeker M."/>
        </authorList>
    </citation>
    <scope>NUCLEOTIDE SEQUENCE</scope>
    <source>
        <strain evidence="2">DSM 21202</strain>
    </source>
</reference>
<dbReference type="Proteomes" id="UP001229244">
    <property type="component" value="Unassembled WGS sequence"/>
</dbReference>
<dbReference type="GO" id="GO:0005886">
    <property type="term" value="C:plasma membrane"/>
    <property type="evidence" value="ECO:0007669"/>
    <property type="project" value="TreeGrafter"/>
</dbReference>
<keyword evidence="1" id="KW-0812">Transmembrane</keyword>
<sequence length="201" mass="21009">MTNLDVQKTAKQVFGDLHRNWGWLLALGILMVVLGMIGLGMTYWLTLATVIWFAALAFIGGIAQIFDAFKHKGWKSTAWHILVGVIYIAAAAVLVADPAGAAGILTLFIAAALIVVGVMRIVMAFQVKGGGLAWLWLGLAGAVSILLGGMIFAEWPISGLWVIGLFVAIDLIFHGAALISIAFAARSLPDDPGAGGPAASA</sequence>
<keyword evidence="1" id="KW-1133">Transmembrane helix</keyword>
<feature type="transmembrane region" description="Helical" evidence="1">
    <location>
        <begin position="102"/>
        <end position="122"/>
    </location>
</feature>
<dbReference type="EMBL" id="JAUSUL010000005">
    <property type="protein sequence ID" value="MDQ0317322.1"/>
    <property type="molecule type" value="Genomic_DNA"/>
</dbReference>
<feature type="transmembrane region" description="Helical" evidence="1">
    <location>
        <begin position="45"/>
        <end position="66"/>
    </location>
</feature>
<feature type="transmembrane region" description="Helical" evidence="1">
    <location>
        <begin position="134"/>
        <end position="153"/>
    </location>
</feature>
<dbReference type="PANTHER" id="PTHR34989:SF1">
    <property type="entry name" value="PROTEIN HDED"/>
    <property type="match status" value="1"/>
</dbReference>
<protein>
    <submittedName>
        <fullName evidence="2">Uncharacterized membrane protein HdeD (DUF308 family)</fullName>
    </submittedName>
</protein>
<dbReference type="AlphaFoldDB" id="A0AAE4AUN0"/>
<feature type="transmembrane region" description="Helical" evidence="1">
    <location>
        <begin position="159"/>
        <end position="185"/>
    </location>
</feature>
<evidence type="ECO:0000313" key="2">
    <source>
        <dbReference type="EMBL" id="MDQ0317322.1"/>
    </source>
</evidence>
<evidence type="ECO:0000313" key="3">
    <source>
        <dbReference type="Proteomes" id="UP001229244"/>
    </source>
</evidence>
<evidence type="ECO:0000256" key="1">
    <source>
        <dbReference type="SAM" id="Phobius"/>
    </source>
</evidence>
<dbReference type="InterPro" id="IPR005325">
    <property type="entry name" value="DUF308_memb"/>
</dbReference>
<dbReference type="InterPro" id="IPR052712">
    <property type="entry name" value="Acid_resist_chaperone_HdeD"/>
</dbReference>
<accession>A0AAE4AUN0</accession>
<proteinExistence type="predicted"/>
<keyword evidence="3" id="KW-1185">Reference proteome</keyword>
<dbReference type="RefSeq" id="WP_306887239.1">
    <property type="nucleotide sequence ID" value="NZ_JAUSUL010000005.1"/>
</dbReference>
<feature type="transmembrane region" description="Helical" evidence="1">
    <location>
        <begin position="78"/>
        <end position="96"/>
    </location>
</feature>